<dbReference type="InterPro" id="IPR050678">
    <property type="entry name" value="DNA_Partitioning_ATPase"/>
</dbReference>
<dbReference type="EMBL" id="MHLB01000015">
    <property type="protein sequence ID" value="OGZ02370.1"/>
    <property type="molecule type" value="Genomic_DNA"/>
</dbReference>
<name>A0A1G2CNM5_9BACT</name>
<protein>
    <recommendedName>
        <fullName evidence="1">AAA domain-containing protein</fullName>
    </recommendedName>
</protein>
<sequence length="273" mass="30332">MARVISICNWKGGVGKTTTAVNLGAYLAMKGKRTLLIDFDPQANASSALGANPMHTEKSIYHGILNEAPHHEIIRPSALFNLHFIPSAPHLAGTLIELVNLPEREYFLRKFLNAIRHTYDYIFIDMPPSLSLLTVNGLVASDEVIIPVQAEYYSLEGLGQLVDTVDLIRNNLKHHLKITGALLTMYNHRERLSRDVARDLRTNFPHHVFATIIPRSIALAEAPSFSKPVALYRPDSPGAEAYERLAGEIIAQETPSGIPQDAQMSERFGDFNI</sequence>
<dbReference type="PANTHER" id="PTHR13696:SF52">
    <property type="entry name" value="PARA FAMILY PROTEIN CT_582"/>
    <property type="match status" value="1"/>
</dbReference>
<dbReference type="Gene3D" id="3.40.50.300">
    <property type="entry name" value="P-loop containing nucleotide triphosphate hydrolases"/>
    <property type="match status" value="1"/>
</dbReference>
<evidence type="ECO:0000313" key="3">
    <source>
        <dbReference type="Proteomes" id="UP000178348"/>
    </source>
</evidence>
<dbReference type="PANTHER" id="PTHR13696">
    <property type="entry name" value="P-LOOP CONTAINING NUCLEOSIDE TRIPHOSPHATE HYDROLASE"/>
    <property type="match status" value="1"/>
</dbReference>
<dbReference type="FunFam" id="3.40.50.300:FF:000285">
    <property type="entry name" value="Sporulation initiation inhibitor Soj"/>
    <property type="match status" value="1"/>
</dbReference>
<dbReference type="AlphaFoldDB" id="A0A1G2CNM5"/>
<dbReference type="Pfam" id="PF13614">
    <property type="entry name" value="AAA_31"/>
    <property type="match status" value="1"/>
</dbReference>
<comment type="caution">
    <text evidence="2">The sequence shown here is derived from an EMBL/GenBank/DDBJ whole genome shotgun (WGS) entry which is preliminary data.</text>
</comment>
<organism evidence="2 3">
    <name type="scientific">Candidatus Liptonbacteria bacterium RIFCSPLOWO2_01_FULL_53_13</name>
    <dbReference type="NCBI Taxonomy" id="1798651"/>
    <lineage>
        <taxon>Bacteria</taxon>
        <taxon>Candidatus Liptoniibacteriota</taxon>
    </lineage>
</organism>
<evidence type="ECO:0000259" key="1">
    <source>
        <dbReference type="Pfam" id="PF13614"/>
    </source>
</evidence>
<accession>A0A1G2CNM5</accession>
<dbReference type="InterPro" id="IPR027417">
    <property type="entry name" value="P-loop_NTPase"/>
</dbReference>
<proteinExistence type="predicted"/>
<dbReference type="Proteomes" id="UP000178348">
    <property type="component" value="Unassembled WGS sequence"/>
</dbReference>
<dbReference type="SUPFAM" id="SSF52540">
    <property type="entry name" value="P-loop containing nucleoside triphosphate hydrolases"/>
    <property type="match status" value="1"/>
</dbReference>
<evidence type="ECO:0000313" key="2">
    <source>
        <dbReference type="EMBL" id="OGZ02370.1"/>
    </source>
</evidence>
<feature type="domain" description="AAA" evidence="1">
    <location>
        <begin position="3"/>
        <end position="178"/>
    </location>
</feature>
<dbReference type="InterPro" id="IPR025669">
    <property type="entry name" value="AAA_dom"/>
</dbReference>
<reference evidence="2 3" key="1">
    <citation type="journal article" date="2016" name="Nat. Commun.">
        <title>Thousands of microbial genomes shed light on interconnected biogeochemical processes in an aquifer system.</title>
        <authorList>
            <person name="Anantharaman K."/>
            <person name="Brown C.T."/>
            <person name="Hug L.A."/>
            <person name="Sharon I."/>
            <person name="Castelle C.J."/>
            <person name="Probst A.J."/>
            <person name="Thomas B.C."/>
            <person name="Singh A."/>
            <person name="Wilkins M.J."/>
            <person name="Karaoz U."/>
            <person name="Brodie E.L."/>
            <person name="Williams K.H."/>
            <person name="Hubbard S.S."/>
            <person name="Banfield J.F."/>
        </authorList>
    </citation>
    <scope>NUCLEOTIDE SEQUENCE [LARGE SCALE GENOMIC DNA]</scope>
</reference>
<gene>
    <name evidence="2" type="ORF">A2946_01360</name>
</gene>
<dbReference type="CDD" id="cd02042">
    <property type="entry name" value="ParAB_family"/>
    <property type="match status" value="1"/>
</dbReference>